<feature type="non-terminal residue" evidence="2">
    <location>
        <position position="1"/>
    </location>
</feature>
<protein>
    <submittedName>
        <fullName evidence="2">Uncharacterized protein</fullName>
    </submittedName>
</protein>
<evidence type="ECO:0000313" key="2">
    <source>
        <dbReference type="EMBL" id="KAL0173720.1"/>
    </source>
</evidence>
<sequence length="67" mass="8143">ALQEHVAEVQTKNQLLKKKYDSLLEQHQNMERTYRQEKLRSSEILENMIRPKQQAAVRMNHRNEKRV</sequence>
<gene>
    <name evidence="2" type="ORF">M9458_029688</name>
</gene>
<evidence type="ECO:0000313" key="3">
    <source>
        <dbReference type="Proteomes" id="UP001529510"/>
    </source>
</evidence>
<keyword evidence="1" id="KW-0175">Coiled coil</keyword>
<organism evidence="2 3">
    <name type="scientific">Cirrhinus mrigala</name>
    <name type="common">Mrigala</name>
    <dbReference type="NCBI Taxonomy" id="683832"/>
    <lineage>
        <taxon>Eukaryota</taxon>
        <taxon>Metazoa</taxon>
        <taxon>Chordata</taxon>
        <taxon>Craniata</taxon>
        <taxon>Vertebrata</taxon>
        <taxon>Euteleostomi</taxon>
        <taxon>Actinopterygii</taxon>
        <taxon>Neopterygii</taxon>
        <taxon>Teleostei</taxon>
        <taxon>Ostariophysi</taxon>
        <taxon>Cypriniformes</taxon>
        <taxon>Cyprinidae</taxon>
        <taxon>Labeoninae</taxon>
        <taxon>Labeonini</taxon>
        <taxon>Cirrhinus</taxon>
    </lineage>
</organism>
<dbReference type="AlphaFoldDB" id="A0ABD0PIY3"/>
<keyword evidence="3" id="KW-1185">Reference proteome</keyword>
<feature type="coiled-coil region" evidence="1">
    <location>
        <begin position="6"/>
        <end position="40"/>
    </location>
</feature>
<reference evidence="2 3" key="1">
    <citation type="submission" date="2024-05" db="EMBL/GenBank/DDBJ databases">
        <title>Genome sequencing and assembly of Indian major carp, Cirrhinus mrigala (Hamilton, 1822).</title>
        <authorList>
            <person name="Mohindra V."/>
            <person name="Chowdhury L.M."/>
            <person name="Lal K."/>
            <person name="Jena J.K."/>
        </authorList>
    </citation>
    <scope>NUCLEOTIDE SEQUENCE [LARGE SCALE GENOMIC DNA]</scope>
    <source>
        <strain evidence="2">CM1030</strain>
        <tissue evidence="2">Blood</tissue>
    </source>
</reference>
<name>A0ABD0PIY3_CIRMR</name>
<proteinExistence type="predicted"/>
<evidence type="ECO:0000256" key="1">
    <source>
        <dbReference type="SAM" id="Coils"/>
    </source>
</evidence>
<dbReference type="Proteomes" id="UP001529510">
    <property type="component" value="Unassembled WGS sequence"/>
</dbReference>
<feature type="non-terminal residue" evidence="2">
    <location>
        <position position="67"/>
    </location>
</feature>
<accession>A0ABD0PIY3</accession>
<comment type="caution">
    <text evidence="2">The sequence shown here is derived from an EMBL/GenBank/DDBJ whole genome shotgun (WGS) entry which is preliminary data.</text>
</comment>
<dbReference type="EMBL" id="JAMKFB020000015">
    <property type="protein sequence ID" value="KAL0173720.1"/>
    <property type="molecule type" value="Genomic_DNA"/>
</dbReference>